<organism evidence="6">
    <name type="scientific">Prosthecochloris aestuarii</name>
    <dbReference type="NCBI Taxonomy" id="1102"/>
    <lineage>
        <taxon>Bacteria</taxon>
        <taxon>Pseudomonadati</taxon>
        <taxon>Chlorobiota</taxon>
        <taxon>Chlorobiia</taxon>
        <taxon>Chlorobiales</taxon>
        <taxon>Chlorobiaceae</taxon>
        <taxon>Prosthecochloris</taxon>
    </lineage>
</organism>
<feature type="domain" description="Cobalamin adenosyltransferase-like" evidence="5">
    <location>
        <begin position="3"/>
        <end position="167"/>
    </location>
</feature>
<keyword evidence="4" id="KW-0169">Cobalamin biosynthesis</keyword>
<accession>A0A831WSV1</accession>
<dbReference type="Gene3D" id="1.20.1200.10">
    <property type="entry name" value="Cobalamin adenosyltransferase-like"/>
    <property type="match status" value="1"/>
</dbReference>
<keyword evidence="1 4" id="KW-0808">Transferase</keyword>
<comment type="similarity">
    <text evidence="4">Belongs to the Cob(I)alamin adenosyltransferase family.</text>
</comment>
<evidence type="ECO:0000256" key="2">
    <source>
        <dbReference type="ARBA" id="ARBA00022741"/>
    </source>
</evidence>
<comment type="catalytic activity">
    <reaction evidence="4">
        <text>2 cob(II)yrinate a,c diamide + reduced [electron-transfer flavoprotein] + 2 ATP = 2 adenosylcob(III)yrinate a,c-diamide + 2 triphosphate + oxidized [electron-transfer flavoprotein] + 3 H(+)</text>
        <dbReference type="Rhea" id="RHEA:11528"/>
        <dbReference type="Rhea" id="RHEA-COMP:10685"/>
        <dbReference type="Rhea" id="RHEA-COMP:10686"/>
        <dbReference type="ChEBI" id="CHEBI:15378"/>
        <dbReference type="ChEBI" id="CHEBI:18036"/>
        <dbReference type="ChEBI" id="CHEBI:30616"/>
        <dbReference type="ChEBI" id="CHEBI:57692"/>
        <dbReference type="ChEBI" id="CHEBI:58307"/>
        <dbReference type="ChEBI" id="CHEBI:58503"/>
        <dbReference type="ChEBI" id="CHEBI:58537"/>
        <dbReference type="EC" id="2.5.1.17"/>
    </reaction>
</comment>
<dbReference type="UniPathway" id="UPA00148">
    <property type="reaction ID" value="UER00233"/>
</dbReference>
<dbReference type="GO" id="GO:0009236">
    <property type="term" value="P:cobalamin biosynthetic process"/>
    <property type="evidence" value="ECO:0007669"/>
    <property type="project" value="UniProtKB-UniRule"/>
</dbReference>
<evidence type="ECO:0000313" key="6">
    <source>
        <dbReference type="EMBL" id="HED31870.1"/>
    </source>
</evidence>
<dbReference type="InterPro" id="IPR016030">
    <property type="entry name" value="CblAdoTrfase-like"/>
</dbReference>
<dbReference type="InterPro" id="IPR029499">
    <property type="entry name" value="PduO-typ"/>
</dbReference>
<gene>
    <name evidence="6" type="ORF">ENN50_09400</name>
</gene>
<comment type="catalytic activity">
    <reaction evidence="4">
        <text>2 cob(II)alamin + reduced [electron-transfer flavoprotein] + 2 ATP = 2 adenosylcob(III)alamin + 2 triphosphate + oxidized [electron-transfer flavoprotein] + 3 H(+)</text>
        <dbReference type="Rhea" id="RHEA:28671"/>
        <dbReference type="Rhea" id="RHEA-COMP:10685"/>
        <dbReference type="Rhea" id="RHEA-COMP:10686"/>
        <dbReference type="ChEBI" id="CHEBI:15378"/>
        <dbReference type="ChEBI" id="CHEBI:16304"/>
        <dbReference type="ChEBI" id="CHEBI:18036"/>
        <dbReference type="ChEBI" id="CHEBI:18408"/>
        <dbReference type="ChEBI" id="CHEBI:30616"/>
        <dbReference type="ChEBI" id="CHEBI:57692"/>
        <dbReference type="ChEBI" id="CHEBI:58307"/>
        <dbReference type="EC" id="2.5.1.17"/>
    </reaction>
</comment>
<dbReference type="GO" id="GO:0008817">
    <property type="term" value="F:corrinoid adenosyltransferase activity"/>
    <property type="evidence" value="ECO:0007669"/>
    <property type="project" value="UniProtKB-UniRule"/>
</dbReference>
<dbReference type="PANTHER" id="PTHR12213:SF0">
    <property type="entry name" value="CORRINOID ADENOSYLTRANSFERASE MMAB"/>
    <property type="match status" value="1"/>
</dbReference>
<comment type="pathway">
    <text evidence="4">Cofactor biosynthesis; adenosylcobalamin biosynthesis; adenosylcobalamin from cob(II)yrinate a,c-diamide: step 2/7.</text>
</comment>
<dbReference type="InterPro" id="IPR036451">
    <property type="entry name" value="CblAdoTrfase-like_sf"/>
</dbReference>
<keyword evidence="2 4" id="KW-0547">Nucleotide-binding</keyword>
<evidence type="ECO:0000259" key="5">
    <source>
        <dbReference type="Pfam" id="PF01923"/>
    </source>
</evidence>
<keyword evidence="3 4" id="KW-0067">ATP-binding</keyword>
<evidence type="ECO:0000256" key="1">
    <source>
        <dbReference type="ARBA" id="ARBA00022679"/>
    </source>
</evidence>
<dbReference type="AlphaFoldDB" id="A0A831WSV1"/>
<dbReference type="PANTHER" id="PTHR12213">
    <property type="entry name" value="CORRINOID ADENOSYLTRANSFERASE"/>
    <property type="match status" value="1"/>
</dbReference>
<dbReference type="NCBIfam" id="TIGR00636">
    <property type="entry name" value="PduO_Nterm"/>
    <property type="match status" value="1"/>
</dbReference>
<name>A0A831WSV1_PROAE</name>
<comment type="caution">
    <text evidence="6">The sequence shown here is derived from an EMBL/GenBank/DDBJ whole genome shotgun (WGS) entry which is preliminary data.</text>
</comment>
<evidence type="ECO:0000256" key="4">
    <source>
        <dbReference type="RuleBase" id="RU366026"/>
    </source>
</evidence>
<dbReference type="SUPFAM" id="SSF89028">
    <property type="entry name" value="Cobalamin adenosyltransferase-like"/>
    <property type="match status" value="1"/>
</dbReference>
<dbReference type="GO" id="GO:0005524">
    <property type="term" value="F:ATP binding"/>
    <property type="evidence" value="ECO:0007669"/>
    <property type="project" value="UniProtKB-UniRule"/>
</dbReference>
<dbReference type="Pfam" id="PF01923">
    <property type="entry name" value="Cob_adeno_trans"/>
    <property type="match status" value="1"/>
</dbReference>
<sequence length="191" mass="21511">MKIYTKTGDDGTTGLFGGDRVGKDDVRVECYGTFDEVNSFIGLLRSKLPVDHAWQERLHEIQMLFMNMMSHLATPSMAAKPNMAPLPLEGAGMCEQWIDELEEQAGPSEYFLLPGGTEVSALCHVVRTQVRRGERQLVRLMKEDNVDPSIMAFVNRLSDLFFAMARAEMAGAGVGEERWNSFVYKKKKQRS</sequence>
<proteinExistence type="inferred from homology"/>
<dbReference type="EC" id="2.5.1.17" evidence="4"/>
<dbReference type="Proteomes" id="UP000886335">
    <property type="component" value="Unassembled WGS sequence"/>
</dbReference>
<reference evidence="6" key="1">
    <citation type="journal article" date="2020" name="mSystems">
        <title>Genome- and Community-Level Interaction Insights into Carbon Utilization and Element Cycling Functions of Hydrothermarchaeota in Hydrothermal Sediment.</title>
        <authorList>
            <person name="Zhou Z."/>
            <person name="Liu Y."/>
            <person name="Xu W."/>
            <person name="Pan J."/>
            <person name="Luo Z.H."/>
            <person name="Li M."/>
        </authorList>
    </citation>
    <scope>NUCLEOTIDE SEQUENCE [LARGE SCALE GENOMIC DNA]</scope>
    <source>
        <strain evidence="6">SpSt-1181</strain>
    </source>
</reference>
<dbReference type="EMBL" id="DSBW01000211">
    <property type="protein sequence ID" value="HED31870.1"/>
    <property type="molecule type" value="Genomic_DNA"/>
</dbReference>
<evidence type="ECO:0000256" key="3">
    <source>
        <dbReference type="ARBA" id="ARBA00022840"/>
    </source>
</evidence>
<protein>
    <recommendedName>
        <fullName evidence="4">Corrinoid adenosyltransferase</fullName>
        <ecNumber evidence="4">2.5.1.17</ecNumber>
    </recommendedName>
    <alternativeName>
        <fullName evidence="4">Cob(II)alamin adenosyltransferase</fullName>
    </alternativeName>
    <alternativeName>
        <fullName evidence="4">Cob(II)yrinic acid a,c-diamide adenosyltransferase</fullName>
    </alternativeName>
    <alternativeName>
        <fullName evidence="4">Cobinamide/cobalamin adenosyltransferase</fullName>
    </alternativeName>
</protein>